<dbReference type="PANTHER" id="PTHR38340:SF1">
    <property type="entry name" value="S-LAYER PROTEIN"/>
    <property type="match status" value="1"/>
</dbReference>
<dbReference type="AlphaFoldDB" id="A0A0B2JXS1"/>
<dbReference type="Pfam" id="PF00353">
    <property type="entry name" value="HemolysinCabind"/>
    <property type="match status" value="4"/>
</dbReference>
<dbReference type="PROSITE" id="PS00330">
    <property type="entry name" value="HEMOLYSIN_CALCIUM"/>
    <property type="match status" value="3"/>
</dbReference>
<evidence type="ECO:0000256" key="4">
    <source>
        <dbReference type="ARBA" id="ARBA00022656"/>
    </source>
</evidence>
<keyword evidence="3" id="KW-0964">Secreted</keyword>
<evidence type="ECO:0000313" key="9">
    <source>
        <dbReference type="Proteomes" id="UP000030993"/>
    </source>
</evidence>
<name>A0A0B2JXS1_9FIRM</name>
<dbReference type="InterPro" id="IPR029058">
    <property type="entry name" value="AB_hydrolase_fold"/>
</dbReference>
<reference evidence="8 9" key="1">
    <citation type="journal article" date="2013" name="PLoS ONE">
        <title>Identification and characterization of three novel lipases belonging to families II and V from Anaerovibrio lipolyticus 5ST.</title>
        <authorList>
            <person name="Prive F."/>
            <person name="Kaderbhai N.N."/>
            <person name="Girdwood S."/>
            <person name="Worgan H.J."/>
            <person name="Pinloche E."/>
            <person name="Scollan N.D."/>
            <person name="Huws S.A."/>
            <person name="Newbold C.J."/>
        </authorList>
    </citation>
    <scope>NUCLEOTIDE SEQUENCE [LARGE SCALE GENOMIC DNA]</scope>
    <source>
        <strain evidence="8 9">5S</strain>
    </source>
</reference>
<proteinExistence type="predicted"/>
<evidence type="ECO:0000256" key="5">
    <source>
        <dbReference type="ARBA" id="ARBA00022737"/>
    </source>
</evidence>
<dbReference type="EMBL" id="JSCE01000012">
    <property type="protein sequence ID" value="KHM53105.1"/>
    <property type="molecule type" value="Genomic_DNA"/>
</dbReference>
<dbReference type="Gene3D" id="3.40.50.1820">
    <property type="entry name" value="alpha/beta hydrolase"/>
    <property type="match status" value="1"/>
</dbReference>
<gene>
    <name evidence="8" type="ORF">NZ47_00820</name>
</gene>
<evidence type="ECO:0000256" key="7">
    <source>
        <dbReference type="ARBA" id="ARBA00023136"/>
    </source>
</evidence>
<dbReference type="GO" id="GO:0005509">
    <property type="term" value="F:calcium ion binding"/>
    <property type="evidence" value="ECO:0007669"/>
    <property type="project" value="InterPro"/>
</dbReference>
<dbReference type="PANTHER" id="PTHR38340">
    <property type="entry name" value="S-LAYER PROTEIN"/>
    <property type="match status" value="1"/>
</dbReference>
<dbReference type="InterPro" id="IPR050557">
    <property type="entry name" value="RTX_toxin/Mannuronan_C5-epim"/>
</dbReference>
<dbReference type="PRINTS" id="PR00313">
    <property type="entry name" value="CABNDNGRPT"/>
</dbReference>
<organism evidence="8 9">
    <name type="scientific">Anaerovibrio lipolyticus</name>
    <dbReference type="NCBI Taxonomy" id="82374"/>
    <lineage>
        <taxon>Bacteria</taxon>
        <taxon>Bacillati</taxon>
        <taxon>Bacillota</taxon>
        <taxon>Negativicutes</taxon>
        <taxon>Selenomonadales</taxon>
        <taxon>Selenomonadaceae</taxon>
        <taxon>Anaerovibrio</taxon>
    </lineage>
</organism>
<dbReference type="InterPro" id="IPR011049">
    <property type="entry name" value="Serralysin-like_metalloprot_C"/>
</dbReference>
<dbReference type="RefSeq" id="WP_039205780.1">
    <property type="nucleotide sequence ID" value="NZ_JSCE01000012.1"/>
</dbReference>
<evidence type="ECO:0000256" key="1">
    <source>
        <dbReference type="ARBA" id="ARBA00004370"/>
    </source>
</evidence>
<dbReference type="GO" id="GO:0090729">
    <property type="term" value="F:toxin activity"/>
    <property type="evidence" value="ECO:0007669"/>
    <property type="project" value="UniProtKB-KW"/>
</dbReference>
<keyword evidence="4" id="KW-0800">Toxin</keyword>
<comment type="subcellular location">
    <subcellularLocation>
        <location evidence="1">Membrane</location>
    </subcellularLocation>
    <subcellularLocation>
        <location evidence="2">Secreted</location>
    </subcellularLocation>
</comment>
<dbReference type="InterPro" id="IPR001343">
    <property type="entry name" value="Hemolysn_Ca-bd"/>
</dbReference>
<evidence type="ECO:0000256" key="6">
    <source>
        <dbReference type="ARBA" id="ARBA00023026"/>
    </source>
</evidence>
<keyword evidence="9" id="KW-1185">Reference proteome</keyword>
<dbReference type="InterPro" id="IPR018511">
    <property type="entry name" value="Hemolysin-typ_Ca-bd_CS"/>
</dbReference>
<keyword evidence="5" id="KW-0677">Repeat</keyword>
<evidence type="ECO:0000256" key="3">
    <source>
        <dbReference type="ARBA" id="ARBA00022525"/>
    </source>
</evidence>
<dbReference type="SUPFAM" id="SSF51120">
    <property type="entry name" value="beta-Roll"/>
    <property type="match status" value="2"/>
</dbReference>
<keyword evidence="6" id="KW-0843">Virulence</keyword>
<sequence>MALLSRIVNGLEEFWEGGDYYESATERSHAELNAAKRHTAMQQLADTAVAVGERVISDPKGTLDMVINDAKVAVWGHHGPHPVRDTANFVKGIFGITKDGMLKVFNGFAGDSAPMHFERQDNAVSQAEGAVITSKFNTGASIGEMSWMIYQGRFKYNQELMDKWTQYNDIETSHGFNCRTYVNEADKQVVVTLEGTQPNSDLSTLWICKDGLTDAEIGLGIIPPQMREGYEEFKTIVADISNKFVDNGYNISFAGHSLGGGLAQMLPGMYYIDTGVALPTLAEAGPGMLKHLKLYAQEQLLAGKSIHLPSGNVVSLHSGSMVDRAKEAKAIVDTFKARDFSFVTNMITVQDPVGAVNYDADPEKDGHIGVSIIVPYLMTTREDMQDLEYDVVDGVNRKHFVTPELTDKLGFGNIEATRFDRHEPDQSAVLWSGTAVGFKDPSIIGLGSAVYRAYGEPRKVWEGSSLSLPEVTMFGTSENDYIETGDKATQVYAGDGNDVIKGGNVGSILAGGHGDDYIVGGSGDDYLAGENGDDSLHGGAGNDILFGGDGNDYLDGGEGSDLLFGGHGDDTLVWSKGNDFLCGNEGNDTMVIRDGAQGNAQLKWERNYSNFGNDTVIFEGTMGKDSNVLMNFADEIRFQHMRWSENGDDLVMTDNLGDKAASVTFKDAFDAFAKNSGNIDMQFTNGRLYVDDVLFNVQAGSGDVNASADEKYKGTIMLGSKGDDTLHSGKGDDLMVGGKGKDTYVFGNTFGHDTIVGGASDDVIQFTNAFNEKEYTISQDFDDLVISYQQTGSAATNTVTLSDWFTSADHIDTVQFGDGSYSLSDKGFSKQSASC</sequence>
<dbReference type="SUPFAM" id="SSF53474">
    <property type="entry name" value="alpha/beta-Hydrolases"/>
    <property type="match status" value="1"/>
</dbReference>
<dbReference type="Pfam" id="PF26363">
    <property type="entry name" value="Phospholipase-like"/>
    <property type="match status" value="1"/>
</dbReference>
<keyword evidence="7" id="KW-0472">Membrane</keyword>
<dbReference type="InterPro" id="IPR003995">
    <property type="entry name" value="RTX_toxin_determinant-A"/>
</dbReference>
<evidence type="ECO:0000313" key="8">
    <source>
        <dbReference type="EMBL" id="KHM53105.1"/>
    </source>
</evidence>
<protein>
    <submittedName>
        <fullName evidence="8">Uncharacterized protein</fullName>
    </submittedName>
</protein>
<comment type="caution">
    <text evidence="8">The sequence shown here is derived from an EMBL/GenBank/DDBJ whole genome shotgun (WGS) entry which is preliminary data.</text>
</comment>
<dbReference type="Proteomes" id="UP000030993">
    <property type="component" value="Unassembled WGS sequence"/>
</dbReference>
<dbReference type="PRINTS" id="PR01488">
    <property type="entry name" value="RTXTOXINA"/>
</dbReference>
<dbReference type="GO" id="GO:0016020">
    <property type="term" value="C:membrane"/>
    <property type="evidence" value="ECO:0007669"/>
    <property type="project" value="UniProtKB-SubCell"/>
</dbReference>
<accession>A0A0B2JXS1</accession>
<dbReference type="GO" id="GO:0005576">
    <property type="term" value="C:extracellular region"/>
    <property type="evidence" value="ECO:0007669"/>
    <property type="project" value="UniProtKB-SubCell"/>
</dbReference>
<evidence type="ECO:0000256" key="2">
    <source>
        <dbReference type="ARBA" id="ARBA00004613"/>
    </source>
</evidence>
<dbReference type="Gene3D" id="2.150.10.10">
    <property type="entry name" value="Serralysin-like metalloprotease, C-terminal"/>
    <property type="match status" value="3"/>
</dbReference>
<dbReference type="STRING" id="82374.NZ47_00820"/>